<dbReference type="PIRSF" id="PIRSF005690">
    <property type="entry name" value="GerBA"/>
    <property type="match status" value="1"/>
</dbReference>
<keyword evidence="5" id="KW-1185">Reference proteome</keyword>
<accession>A0A1I1VJ50</accession>
<feature type="transmembrane region" description="Helical" evidence="3">
    <location>
        <begin position="409"/>
        <end position="434"/>
    </location>
</feature>
<reference evidence="5" key="1">
    <citation type="submission" date="2016-10" db="EMBL/GenBank/DDBJ databases">
        <authorList>
            <person name="Varghese N."/>
            <person name="Submissions S."/>
        </authorList>
    </citation>
    <scope>NUCLEOTIDE SEQUENCE [LARGE SCALE GENOMIC DNA]</scope>
    <source>
        <strain evidence="5">CGMCC 1.10784</strain>
    </source>
</reference>
<evidence type="ECO:0000256" key="3">
    <source>
        <dbReference type="SAM" id="Phobius"/>
    </source>
</evidence>
<organism evidence="4 5">
    <name type="scientific">Paenibacillus catalpae</name>
    <dbReference type="NCBI Taxonomy" id="1045775"/>
    <lineage>
        <taxon>Bacteria</taxon>
        <taxon>Bacillati</taxon>
        <taxon>Bacillota</taxon>
        <taxon>Bacilli</taxon>
        <taxon>Bacillales</taxon>
        <taxon>Paenibacillaceae</taxon>
        <taxon>Paenibacillus</taxon>
    </lineage>
</organism>
<feature type="transmembrane region" description="Helical" evidence="3">
    <location>
        <begin position="283"/>
        <end position="303"/>
    </location>
</feature>
<feature type="transmembrane region" description="Helical" evidence="3">
    <location>
        <begin position="377"/>
        <end position="397"/>
    </location>
</feature>
<dbReference type="STRING" id="1045775.SAMN05216378_1529"/>
<dbReference type="InterPro" id="IPR004995">
    <property type="entry name" value="Spore_Ger"/>
</dbReference>
<dbReference type="PANTHER" id="PTHR22550:SF5">
    <property type="entry name" value="LEUCINE ZIPPER PROTEIN 4"/>
    <property type="match status" value="1"/>
</dbReference>
<evidence type="ECO:0000256" key="2">
    <source>
        <dbReference type="ARBA" id="ARBA00023136"/>
    </source>
</evidence>
<dbReference type="AlphaFoldDB" id="A0A1I1VJ50"/>
<protein>
    <submittedName>
        <fullName evidence="4">Spore germination protein KA</fullName>
    </submittedName>
</protein>
<dbReference type="GO" id="GO:0016020">
    <property type="term" value="C:membrane"/>
    <property type="evidence" value="ECO:0007669"/>
    <property type="project" value="InterPro"/>
</dbReference>
<dbReference type="GO" id="GO:0009847">
    <property type="term" value="P:spore germination"/>
    <property type="evidence" value="ECO:0007669"/>
    <property type="project" value="InterPro"/>
</dbReference>
<evidence type="ECO:0000313" key="5">
    <source>
        <dbReference type="Proteomes" id="UP000198855"/>
    </source>
</evidence>
<evidence type="ECO:0000313" key="4">
    <source>
        <dbReference type="EMBL" id="SFD81083.1"/>
    </source>
</evidence>
<comment type="similarity">
    <text evidence="1">Belongs to the GerABKA family.</text>
</comment>
<gene>
    <name evidence="4" type="ORF">SAMN05216378_1529</name>
</gene>
<feature type="transmembrane region" description="Helical" evidence="3">
    <location>
        <begin position="353"/>
        <end position="371"/>
    </location>
</feature>
<evidence type="ECO:0000256" key="1">
    <source>
        <dbReference type="ARBA" id="ARBA00005278"/>
    </source>
</evidence>
<dbReference type="Proteomes" id="UP000198855">
    <property type="component" value="Unassembled WGS sequence"/>
</dbReference>
<dbReference type="Pfam" id="PF03323">
    <property type="entry name" value="GerA"/>
    <property type="match status" value="1"/>
</dbReference>
<proteinExistence type="inferred from homology"/>
<dbReference type="PANTHER" id="PTHR22550">
    <property type="entry name" value="SPORE GERMINATION PROTEIN"/>
    <property type="match status" value="1"/>
</dbReference>
<dbReference type="RefSeq" id="WP_091182890.1">
    <property type="nucleotide sequence ID" value="NZ_FOMT01000001.1"/>
</dbReference>
<dbReference type="InterPro" id="IPR050768">
    <property type="entry name" value="UPF0353/GerABKA_families"/>
</dbReference>
<dbReference type="EMBL" id="FOMT01000001">
    <property type="protein sequence ID" value="SFD81083.1"/>
    <property type="molecule type" value="Genomic_DNA"/>
</dbReference>
<dbReference type="OrthoDB" id="9772630at2"/>
<name>A0A1I1VJ50_9BACL</name>
<sequence>MTGLLYKTWEELESTFEHSFGKTTDFVKVPVMFNERKCWILYYSSLVGSANLSSKLMLPFSQHAGKAESLEQFRAAALASINYMYLTDWIQIARQLNKNSVCILVEGEYEALSIEIGGYTERSISEPEIQQSIYGPKIAFTESIETNISIMRRVLRTKSLQIESYDLSSDKVTGAVLVYLDDVIAPELLQEARQRIQRMEGKKVATLNHLLEGLRDDKKANFFPTLMINERQDSCVAQLLEGRAVVFMEGSPQGIILPAVFQDFFKSPEDAYVPAAMMLFMRLLRYCAFFITLLLPGIYIGVINFNYEIIPINLAIVIAGLRSNLPFPSVIELLLVEAAFEIMREGSVRMPKVVGNALTVVGALVIGEAVVQAGVVSIVVVIIVALTGLSSYAFTYYNFAFSIRLLRFVFIGIASILGIFGVFLGCVILFAYLVNQRSFGYPYFQMNSKRSLL</sequence>
<keyword evidence="3" id="KW-1133">Transmembrane helix</keyword>
<keyword evidence="3" id="KW-0812">Transmembrane</keyword>
<keyword evidence="2 3" id="KW-0472">Membrane</keyword>